<dbReference type="EMBL" id="AMZH03005029">
    <property type="protein sequence ID" value="RRT67492.1"/>
    <property type="molecule type" value="Genomic_DNA"/>
</dbReference>
<dbReference type="AlphaFoldDB" id="A0A426ZTW8"/>
<evidence type="ECO:0000313" key="7">
    <source>
        <dbReference type="EMBL" id="RRT67492.1"/>
    </source>
</evidence>
<evidence type="ECO:0000256" key="2">
    <source>
        <dbReference type="ARBA" id="ARBA00022801"/>
    </source>
</evidence>
<dbReference type="GO" id="GO:0004722">
    <property type="term" value="F:protein serine/threonine phosphatase activity"/>
    <property type="evidence" value="ECO:0007669"/>
    <property type="project" value="UniProtKB-EC"/>
</dbReference>
<dbReference type="InterPro" id="IPR001932">
    <property type="entry name" value="PPM-type_phosphatase-like_dom"/>
</dbReference>
<proteinExistence type="predicted"/>
<comment type="caution">
    <text evidence="7">The sequence shown here is derived from an EMBL/GenBank/DDBJ whole genome shotgun (WGS) entry which is preliminary data.</text>
</comment>
<comment type="catalytic activity">
    <reaction evidence="4">
        <text>O-phospho-L-seryl-[protein] + H2O = L-seryl-[protein] + phosphate</text>
        <dbReference type="Rhea" id="RHEA:20629"/>
        <dbReference type="Rhea" id="RHEA-COMP:9863"/>
        <dbReference type="Rhea" id="RHEA-COMP:11604"/>
        <dbReference type="ChEBI" id="CHEBI:15377"/>
        <dbReference type="ChEBI" id="CHEBI:29999"/>
        <dbReference type="ChEBI" id="CHEBI:43474"/>
        <dbReference type="ChEBI" id="CHEBI:83421"/>
        <dbReference type="EC" id="3.1.3.16"/>
    </reaction>
</comment>
<dbReference type="Proteomes" id="UP000287651">
    <property type="component" value="Unassembled WGS sequence"/>
</dbReference>
<name>A0A426ZTW8_ENSVE</name>
<evidence type="ECO:0000256" key="3">
    <source>
        <dbReference type="ARBA" id="ARBA00022912"/>
    </source>
</evidence>
<gene>
    <name evidence="7" type="ORF">B296_00027385</name>
</gene>
<organism evidence="7 8">
    <name type="scientific">Ensete ventricosum</name>
    <name type="common">Abyssinian banana</name>
    <name type="synonym">Musa ensete</name>
    <dbReference type="NCBI Taxonomy" id="4639"/>
    <lineage>
        <taxon>Eukaryota</taxon>
        <taxon>Viridiplantae</taxon>
        <taxon>Streptophyta</taxon>
        <taxon>Embryophyta</taxon>
        <taxon>Tracheophyta</taxon>
        <taxon>Spermatophyta</taxon>
        <taxon>Magnoliopsida</taxon>
        <taxon>Liliopsida</taxon>
        <taxon>Zingiberales</taxon>
        <taxon>Musaceae</taxon>
        <taxon>Ensete</taxon>
    </lineage>
</organism>
<evidence type="ECO:0000256" key="4">
    <source>
        <dbReference type="ARBA" id="ARBA00047761"/>
    </source>
</evidence>
<accession>A0A426ZTW8</accession>
<dbReference type="Pfam" id="PF00481">
    <property type="entry name" value="PP2C"/>
    <property type="match status" value="1"/>
</dbReference>
<dbReference type="CDD" id="cd00143">
    <property type="entry name" value="PP2Cc"/>
    <property type="match status" value="1"/>
</dbReference>
<comment type="catalytic activity">
    <reaction evidence="5">
        <text>O-phospho-L-threonyl-[protein] + H2O = L-threonyl-[protein] + phosphate</text>
        <dbReference type="Rhea" id="RHEA:47004"/>
        <dbReference type="Rhea" id="RHEA-COMP:11060"/>
        <dbReference type="Rhea" id="RHEA-COMP:11605"/>
        <dbReference type="ChEBI" id="CHEBI:15377"/>
        <dbReference type="ChEBI" id="CHEBI:30013"/>
        <dbReference type="ChEBI" id="CHEBI:43474"/>
        <dbReference type="ChEBI" id="CHEBI:61977"/>
        <dbReference type="EC" id="3.1.3.16"/>
    </reaction>
</comment>
<sequence>MVWTIPASAWTWLVRPRKASAVTMNGAGFDAGEGNPGSVIILQKRLGVGTTAVASSVGRGWSGARAYIMGVVNRPYLATWSPLWLTLPSYASTTPIVLAVSDASTSRGVGLTCVRLAVRSLAYRHYLCQVDRTTTGVLASPVSDRSYNCCGFGLTCARRAYEKTDNEILSHSRDLGRGGSTAVTAILVNGSKLWVANVGDSRAVLATRREVIQMTIDHEPNSERDRIETRGGFVLNMPDLLPNYIAHANLEVPQECNITLVVEESSPLH</sequence>
<reference evidence="7 8" key="1">
    <citation type="journal article" date="2014" name="Agronomy (Basel)">
        <title>A Draft Genome Sequence for Ensete ventricosum, the Drought-Tolerant Tree Against Hunger.</title>
        <authorList>
            <person name="Harrison J."/>
            <person name="Moore K.A."/>
            <person name="Paszkiewicz K."/>
            <person name="Jones T."/>
            <person name="Grant M."/>
            <person name="Ambacheew D."/>
            <person name="Muzemil S."/>
            <person name="Studholme D.J."/>
        </authorList>
    </citation>
    <scope>NUCLEOTIDE SEQUENCE [LARGE SCALE GENOMIC DNA]</scope>
</reference>
<dbReference type="PROSITE" id="PS51746">
    <property type="entry name" value="PPM_2"/>
    <property type="match status" value="1"/>
</dbReference>
<dbReference type="SMART" id="SM00332">
    <property type="entry name" value="PP2Cc"/>
    <property type="match status" value="1"/>
</dbReference>
<protein>
    <recommendedName>
        <fullName evidence="1">protein-serine/threonine phosphatase</fullName>
        <ecNumber evidence="1">3.1.3.16</ecNumber>
    </recommendedName>
</protein>
<evidence type="ECO:0000256" key="1">
    <source>
        <dbReference type="ARBA" id="ARBA00013081"/>
    </source>
</evidence>
<keyword evidence="2" id="KW-0378">Hydrolase</keyword>
<evidence type="ECO:0000256" key="5">
    <source>
        <dbReference type="ARBA" id="ARBA00048336"/>
    </source>
</evidence>
<dbReference type="PANTHER" id="PTHR47992">
    <property type="entry name" value="PROTEIN PHOSPHATASE"/>
    <property type="match status" value="1"/>
</dbReference>
<feature type="domain" description="PPM-type phosphatase" evidence="6">
    <location>
        <begin position="108"/>
        <end position="269"/>
    </location>
</feature>
<dbReference type="EC" id="3.1.3.16" evidence="1"/>
<keyword evidence="3" id="KW-0904">Protein phosphatase</keyword>
<evidence type="ECO:0000313" key="8">
    <source>
        <dbReference type="Proteomes" id="UP000287651"/>
    </source>
</evidence>
<dbReference type="InterPro" id="IPR036457">
    <property type="entry name" value="PPM-type-like_dom_sf"/>
</dbReference>
<dbReference type="InterPro" id="IPR015655">
    <property type="entry name" value="PP2C"/>
</dbReference>
<dbReference type="Gene3D" id="3.60.40.10">
    <property type="entry name" value="PPM-type phosphatase domain"/>
    <property type="match status" value="1"/>
</dbReference>
<evidence type="ECO:0000259" key="6">
    <source>
        <dbReference type="PROSITE" id="PS51746"/>
    </source>
</evidence>
<dbReference type="SUPFAM" id="SSF81606">
    <property type="entry name" value="PP2C-like"/>
    <property type="match status" value="1"/>
</dbReference>